<dbReference type="EMBL" id="JAULSV010000007">
    <property type="protein sequence ID" value="KAK0638582.1"/>
    <property type="molecule type" value="Genomic_DNA"/>
</dbReference>
<organism evidence="2 3">
    <name type="scientific">Cercophora newfieldiana</name>
    <dbReference type="NCBI Taxonomy" id="92897"/>
    <lineage>
        <taxon>Eukaryota</taxon>
        <taxon>Fungi</taxon>
        <taxon>Dikarya</taxon>
        <taxon>Ascomycota</taxon>
        <taxon>Pezizomycotina</taxon>
        <taxon>Sordariomycetes</taxon>
        <taxon>Sordariomycetidae</taxon>
        <taxon>Sordariales</taxon>
        <taxon>Lasiosphaeriaceae</taxon>
        <taxon>Cercophora</taxon>
    </lineage>
</organism>
<evidence type="ECO:0000313" key="3">
    <source>
        <dbReference type="Proteomes" id="UP001174936"/>
    </source>
</evidence>
<gene>
    <name evidence="2" type="ORF">B0T16DRAFT_462348</name>
</gene>
<accession>A0AA39XQX9</accession>
<evidence type="ECO:0000313" key="2">
    <source>
        <dbReference type="EMBL" id="KAK0638582.1"/>
    </source>
</evidence>
<feature type="signal peptide" evidence="1">
    <location>
        <begin position="1"/>
        <end position="15"/>
    </location>
</feature>
<keyword evidence="1" id="KW-0732">Signal</keyword>
<sequence length="192" mass="20461">MQLITTLLLALGVTASPLSQHKHLARVDTPACTPASFANVTTFTLNEYKIETVTAARDNGVQGSTSLLATFSVTNPGNGDVYRLNRIPISTGGGVWSTCLPGETPLPELLKKCMYLVERRKNGRVGFRFQWLCGGGEGGKPLVFDATLVGEFPGEVCTAETGVSGVTQSCGLDAKEPKLALEVANIYWEEAP</sequence>
<evidence type="ECO:0008006" key="4">
    <source>
        <dbReference type="Google" id="ProtNLM"/>
    </source>
</evidence>
<dbReference type="AlphaFoldDB" id="A0AA39XQX9"/>
<feature type="chain" id="PRO_5041279593" description="AA1-like domain-containing protein" evidence="1">
    <location>
        <begin position="16"/>
        <end position="192"/>
    </location>
</feature>
<reference evidence="2" key="1">
    <citation type="submission" date="2023-06" db="EMBL/GenBank/DDBJ databases">
        <title>Genome-scale phylogeny and comparative genomics of the fungal order Sordariales.</title>
        <authorList>
            <consortium name="Lawrence Berkeley National Laboratory"/>
            <person name="Hensen N."/>
            <person name="Bonometti L."/>
            <person name="Westerberg I."/>
            <person name="Brannstrom I.O."/>
            <person name="Guillou S."/>
            <person name="Cros-Aarteil S."/>
            <person name="Calhoun S."/>
            <person name="Haridas S."/>
            <person name="Kuo A."/>
            <person name="Mondo S."/>
            <person name="Pangilinan J."/>
            <person name="Riley R."/>
            <person name="Labutti K."/>
            <person name="Andreopoulos B."/>
            <person name="Lipzen A."/>
            <person name="Chen C."/>
            <person name="Yanf M."/>
            <person name="Daum C."/>
            <person name="Ng V."/>
            <person name="Clum A."/>
            <person name="Steindorff A."/>
            <person name="Ohm R."/>
            <person name="Martin F."/>
            <person name="Silar P."/>
            <person name="Natvig D."/>
            <person name="Lalanne C."/>
            <person name="Gautier V."/>
            <person name="Ament-Velasquez S.L."/>
            <person name="Kruys A."/>
            <person name="Hutchinson M.I."/>
            <person name="Powell A.J."/>
            <person name="Barry K."/>
            <person name="Miller A.N."/>
            <person name="Grigoriev I.V."/>
            <person name="Debuchy R."/>
            <person name="Gladieux P."/>
            <person name="Thoren M.H."/>
            <person name="Johannesson H."/>
        </authorList>
    </citation>
    <scope>NUCLEOTIDE SEQUENCE</scope>
    <source>
        <strain evidence="2">SMH2532-1</strain>
    </source>
</reference>
<name>A0AA39XQX9_9PEZI</name>
<dbReference type="Proteomes" id="UP001174936">
    <property type="component" value="Unassembled WGS sequence"/>
</dbReference>
<evidence type="ECO:0000256" key="1">
    <source>
        <dbReference type="SAM" id="SignalP"/>
    </source>
</evidence>
<protein>
    <recommendedName>
        <fullName evidence="4">AA1-like domain-containing protein</fullName>
    </recommendedName>
</protein>
<comment type="caution">
    <text evidence="2">The sequence shown here is derived from an EMBL/GenBank/DDBJ whole genome shotgun (WGS) entry which is preliminary data.</text>
</comment>
<keyword evidence="3" id="KW-1185">Reference proteome</keyword>
<proteinExistence type="predicted"/>